<gene>
    <name evidence="2" type="ORF">GCM10012289_59610</name>
</gene>
<organism evidence="2 3">
    <name type="scientific">Nonomuraea cavernae</name>
    <dbReference type="NCBI Taxonomy" id="2045107"/>
    <lineage>
        <taxon>Bacteria</taxon>
        <taxon>Bacillati</taxon>
        <taxon>Actinomycetota</taxon>
        <taxon>Actinomycetes</taxon>
        <taxon>Streptosporangiales</taxon>
        <taxon>Streptosporangiaceae</taxon>
        <taxon>Nonomuraea</taxon>
    </lineage>
</organism>
<evidence type="ECO:0000313" key="2">
    <source>
        <dbReference type="EMBL" id="GGO78188.1"/>
    </source>
</evidence>
<proteinExistence type="predicted"/>
<dbReference type="Proteomes" id="UP000646523">
    <property type="component" value="Unassembled WGS sequence"/>
</dbReference>
<feature type="transmembrane region" description="Helical" evidence="1">
    <location>
        <begin position="36"/>
        <end position="58"/>
    </location>
</feature>
<evidence type="ECO:0000256" key="1">
    <source>
        <dbReference type="SAM" id="Phobius"/>
    </source>
</evidence>
<accession>A0A917Z8N5</accession>
<dbReference type="InterPro" id="IPR011044">
    <property type="entry name" value="Quino_amine_DH_bsu"/>
</dbReference>
<keyword evidence="1" id="KW-1133">Transmembrane helix</keyword>
<sequence length="367" mass="39536">MTRLREALDGIAAEAPLVNLADVAVAGHRRRRRATAVLAAAATVAVVGAASIAVAPPWQRADRTATPQGVDTVPDLPDGAVGPIAYAFQTPCEKQRNPVRIDCGTVEWRVVTRSGRTYRVPQALFSTAKDHKVPVAISRDGRMLAYYSRQAQAHVVRDLVGGTQATSPVTVKEERISMGSTLALSDDGRYLIFDPREGTKDPGLLIDVRTGKSRPVDGNYEVVSIKGGVAVLVRYVKTDLWRMPVTGGGRPVRFDGKFIMFSEIAPDGRTVAAFEFSDYAKRRLTVLDAKSGQPLRKVPIRGLPAGRGGAVMGTALWTSGSEVAVVYQSRDDVRTYAVNVKTGQAHQVARYPGVLHMRLVLPGVASQ</sequence>
<keyword evidence="3" id="KW-1185">Reference proteome</keyword>
<dbReference type="InterPro" id="IPR011042">
    <property type="entry name" value="6-blade_b-propeller_TolB-like"/>
</dbReference>
<name>A0A917Z8N5_9ACTN</name>
<dbReference type="SUPFAM" id="SSF50969">
    <property type="entry name" value="YVTN repeat-like/Quinoprotein amine dehydrogenase"/>
    <property type="match status" value="1"/>
</dbReference>
<keyword evidence="1" id="KW-0472">Membrane</keyword>
<keyword evidence="1" id="KW-0812">Transmembrane</keyword>
<dbReference type="Gene3D" id="2.120.10.30">
    <property type="entry name" value="TolB, C-terminal domain"/>
    <property type="match status" value="1"/>
</dbReference>
<dbReference type="RefSeq" id="WP_189127521.1">
    <property type="nucleotide sequence ID" value="NZ_BMNH01000024.1"/>
</dbReference>
<comment type="caution">
    <text evidence="2">The sequence shown here is derived from an EMBL/GenBank/DDBJ whole genome shotgun (WGS) entry which is preliminary data.</text>
</comment>
<evidence type="ECO:0008006" key="4">
    <source>
        <dbReference type="Google" id="ProtNLM"/>
    </source>
</evidence>
<reference evidence="2" key="1">
    <citation type="journal article" date="2014" name="Int. J. Syst. Evol. Microbiol.">
        <title>Complete genome sequence of Corynebacterium casei LMG S-19264T (=DSM 44701T), isolated from a smear-ripened cheese.</title>
        <authorList>
            <consortium name="US DOE Joint Genome Institute (JGI-PGF)"/>
            <person name="Walter F."/>
            <person name="Albersmeier A."/>
            <person name="Kalinowski J."/>
            <person name="Ruckert C."/>
        </authorList>
    </citation>
    <scope>NUCLEOTIDE SEQUENCE</scope>
    <source>
        <strain evidence="2">CGMCC 4.7368</strain>
    </source>
</reference>
<protein>
    <recommendedName>
        <fullName evidence="4">WD40 repeat domain-containing protein</fullName>
    </recommendedName>
</protein>
<evidence type="ECO:0000313" key="3">
    <source>
        <dbReference type="Proteomes" id="UP000646523"/>
    </source>
</evidence>
<dbReference type="EMBL" id="BMNH01000024">
    <property type="protein sequence ID" value="GGO78188.1"/>
    <property type="molecule type" value="Genomic_DNA"/>
</dbReference>
<reference evidence="2" key="2">
    <citation type="submission" date="2020-09" db="EMBL/GenBank/DDBJ databases">
        <authorList>
            <person name="Sun Q."/>
            <person name="Zhou Y."/>
        </authorList>
    </citation>
    <scope>NUCLEOTIDE SEQUENCE</scope>
    <source>
        <strain evidence="2">CGMCC 4.7368</strain>
    </source>
</reference>
<dbReference type="AlphaFoldDB" id="A0A917Z8N5"/>